<proteinExistence type="predicted"/>
<dbReference type="InterPro" id="IPR050109">
    <property type="entry name" value="HTH-type_TetR-like_transc_reg"/>
</dbReference>
<dbReference type="GO" id="GO:0003700">
    <property type="term" value="F:DNA-binding transcription factor activity"/>
    <property type="evidence" value="ECO:0007669"/>
    <property type="project" value="TreeGrafter"/>
</dbReference>
<keyword evidence="3 5" id="KW-0238">DNA-binding</keyword>
<dbReference type="PANTHER" id="PTHR30055">
    <property type="entry name" value="HTH-TYPE TRANSCRIPTIONAL REGULATOR RUTR"/>
    <property type="match status" value="1"/>
</dbReference>
<keyword evidence="2" id="KW-0805">Transcription regulation</keyword>
<dbReference type="InterPro" id="IPR001647">
    <property type="entry name" value="HTH_TetR"/>
</dbReference>
<dbReference type="STRING" id="381665.SAMN05216554_4235"/>
<dbReference type="PRINTS" id="PR00455">
    <property type="entry name" value="HTHTETR"/>
</dbReference>
<keyword evidence="8" id="KW-1185">Reference proteome</keyword>
<gene>
    <name evidence="7" type="ORF">SAMN05216554_4235</name>
</gene>
<organism evidence="7 8">
    <name type="scientific">Herbiconiux ginsengi</name>
    <dbReference type="NCBI Taxonomy" id="381665"/>
    <lineage>
        <taxon>Bacteria</taxon>
        <taxon>Bacillati</taxon>
        <taxon>Actinomycetota</taxon>
        <taxon>Actinomycetes</taxon>
        <taxon>Micrococcales</taxon>
        <taxon>Microbacteriaceae</taxon>
        <taxon>Herbiconiux</taxon>
    </lineage>
</organism>
<sequence length="195" mass="21299">MDIGKAGGGGRERILHAASKLFLSQGYAATSTRDIAHAAGIRQPSLYHHFATKADILHAVALATVEPSLRKAEELASDEKLTPHDRLMGLVDFDVRLLWESDRSSSAFALVAQGTVAEMNGPLDRFSELQGFYRSFIVETSPGWGDLRGDDLVGVIFSMIEGVVFRRAYEQVDVNEVSRQTMAAVARLLTPPKQA</sequence>
<reference evidence="7 8" key="1">
    <citation type="submission" date="2016-10" db="EMBL/GenBank/DDBJ databases">
        <authorList>
            <person name="de Groot N.N."/>
        </authorList>
    </citation>
    <scope>NUCLEOTIDE SEQUENCE [LARGE SCALE GENOMIC DNA]</scope>
    <source>
        <strain evidence="7 8">CGMCC 4.3491</strain>
    </source>
</reference>
<protein>
    <submittedName>
        <fullName evidence="7">Transcriptional regulator, TetR family</fullName>
    </submittedName>
</protein>
<dbReference type="AlphaFoldDB" id="A0A1H3TII7"/>
<evidence type="ECO:0000256" key="4">
    <source>
        <dbReference type="ARBA" id="ARBA00023163"/>
    </source>
</evidence>
<evidence type="ECO:0000256" key="5">
    <source>
        <dbReference type="PROSITE-ProRule" id="PRU00335"/>
    </source>
</evidence>
<evidence type="ECO:0000256" key="1">
    <source>
        <dbReference type="ARBA" id="ARBA00022491"/>
    </source>
</evidence>
<evidence type="ECO:0000313" key="7">
    <source>
        <dbReference type="EMBL" id="SDZ49611.1"/>
    </source>
</evidence>
<dbReference type="PROSITE" id="PS50977">
    <property type="entry name" value="HTH_TETR_2"/>
    <property type="match status" value="1"/>
</dbReference>
<dbReference type="Gene3D" id="1.10.357.10">
    <property type="entry name" value="Tetracycline Repressor, domain 2"/>
    <property type="match status" value="1"/>
</dbReference>
<dbReference type="Pfam" id="PF00440">
    <property type="entry name" value="TetR_N"/>
    <property type="match status" value="1"/>
</dbReference>
<dbReference type="Proteomes" id="UP000198891">
    <property type="component" value="Unassembled WGS sequence"/>
</dbReference>
<feature type="domain" description="HTH tetR-type" evidence="6">
    <location>
        <begin position="8"/>
        <end position="68"/>
    </location>
</feature>
<evidence type="ECO:0000313" key="8">
    <source>
        <dbReference type="Proteomes" id="UP000198891"/>
    </source>
</evidence>
<dbReference type="GO" id="GO:0000976">
    <property type="term" value="F:transcription cis-regulatory region binding"/>
    <property type="evidence" value="ECO:0007669"/>
    <property type="project" value="TreeGrafter"/>
</dbReference>
<name>A0A1H3TII7_9MICO</name>
<dbReference type="EMBL" id="FNPZ01000005">
    <property type="protein sequence ID" value="SDZ49611.1"/>
    <property type="molecule type" value="Genomic_DNA"/>
</dbReference>
<evidence type="ECO:0000256" key="3">
    <source>
        <dbReference type="ARBA" id="ARBA00023125"/>
    </source>
</evidence>
<keyword evidence="4" id="KW-0804">Transcription</keyword>
<keyword evidence="1" id="KW-0678">Repressor</keyword>
<dbReference type="InterPro" id="IPR009057">
    <property type="entry name" value="Homeodomain-like_sf"/>
</dbReference>
<dbReference type="SUPFAM" id="SSF46689">
    <property type="entry name" value="Homeodomain-like"/>
    <property type="match status" value="1"/>
</dbReference>
<feature type="DNA-binding region" description="H-T-H motif" evidence="5">
    <location>
        <begin position="31"/>
        <end position="50"/>
    </location>
</feature>
<accession>A0A1H3TII7</accession>
<dbReference type="RefSeq" id="WP_175494458.1">
    <property type="nucleotide sequence ID" value="NZ_FNPZ01000005.1"/>
</dbReference>
<dbReference type="PANTHER" id="PTHR30055:SF175">
    <property type="entry name" value="HTH-TYPE TRANSCRIPTIONAL REPRESSOR KSTR2"/>
    <property type="match status" value="1"/>
</dbReference>
<evidence type="ECO:0000259" key="6">
    <source>
        <dbReference type="PROSITE" id="PS50977"/>
    </source>
</evidence>
<evidence type="ECO:0000256" key="2">
    <source>
        <dbReference type="ARBA" id="ARBA00023015"/>
    </source>
</evidence>